<dbReference type="Gene3D" id="1.10.12.10">
    <property type="entry name" value="Lyase 2-enoyl-coa Hydratase, Chain A, domain 2"/>
    <property type="match status" value="1"/>
</dbReference>
<evidence type="ECO:0000256" key="1">
    <source>
        <dbReference type="ARBA" id="ARBA00005254"/>
    </source>
</evidence>
<protein>
    <submittedName>
        <fullName evidence="3">Enoyl-CoA hydratase</fullName>
    </submittedName>
</protein>
<dbReference type="InterPro" id="IPR001753">
    <property type="entry name" value="Enoyl-CoA_hydra/iso"/>
</dbReference>
<dbReference type="Proteomes" id="UP000219327">
    <property type="component" value="Unassembled WGS sequence"/>
</dbReference>
<dbReference type="AlphaFoldDB" id="A0A2A5WK02"/>
<sequence>MTESSDDILFDLSEKVLTITLNKPEKLNPIGDTMTPFAVERLRDAAINPEVGCVVLTGAGRAFCAGGDVSSMGGSGDQPPRTYEEKVEHQRGIHELPLLLHSVPKVTIAAVNGHAMGAGLGLAASCDLRLSSEKGKFGTAFANVGLGGDFGTTWQLNRLLGESKAKELFFLTDILDAEEALRIGLINRILPAENFMDHVREVAEHIANGPLVSYRWMKENLNQSSHVDFKTMLDKEAVSHLRCAQTEDHKEGVAAFMEKRSADFRGR</sequence>
<proteinExistence type="inferred from homology"/>
<gene>
    <name evidence="3" type="ORF">CNE99_08985</name>
</gene>
<evidence type="ECO:0000313" key="4">
    <source>
        <dbReference type="Proteomes" id="UP000219327"/>
    </source>
</evidence>
<dbReference type="CDD" id="cd06558">
    <property type="entry name" value="crotonase-like"/>
    <property type="match status" value="1"/>
</dbReference>
<comment type="similarity">
    <text evidence="1">Belongs to the enoyl-CoA hydratase/isomerase family.</text>
</comment>
<name>A0A2A5WK02_9GAMM</name>
<dbReference type="InterPro" id="IPR014748">
    <property type="entry name" value="Enoyl-CoA_hydra_C"/>
</dbReference>
<dbReference type="PANTHER" id="PTHR11941">
    <property type="entry name" value="ENOYL-COA HYDRATASE-RELATED"/>
    <property type="match status" value="1"/>
</dbReference>
<dbReference type="InterPro" id="IPR029045">
    <property type="entry name" value="ClpP/crotonase-like_dom_sf"/>
</dbReference>
<reference evidence="3 4" key="1">
    <citation type="submission" date="2017-08" db="EMBL/GenBank/DDBJ databases">
        <title>Fine stratification of microbial communities through a metagenomic profile of the photic zone.</title>
        <authorList>
            <person name="Haro-Moreno J.M."/>
            <person name="Lopez-Perez M."/>
            <person name="De La Torre J."/>
            <person name="Picazo A."/>
            <person name="Camacho A."/>
            <person name="Rodriguez-Valera F."/>
        </authorList>
    </citation>
    <scope>NUCLEOTIDE SEQUENCE [LARGE SCALE GENOMIC DNA]</scope>
    <source>
        <strain evidence="3">MED-G24</strain>
    </source>
</reference>
<dbReference type="PANTHER" id="PTHR11941:SF133">
    <property type="entry name" value="1,2-EPOXYPHENYLACETYL-COA ISOMERASE"/>
    <property type="match status" value="1"/>
</dbReference>
<evidence type="ECO:0000256" key="2">
    <source>
        <dbReference type="ARBA" id="ARBA00023239"/>
    </source>
</evidence>
<dbReference type="GO" id="GO:0006635">
    <property type="term" value="P:fatty acid beta-oxidation"/>
    <property type="evidence" value="ECO:0007669"/>
    <property type="project" value="TreeGrafter"/>
</dbReference>
<dbReference type="Pfam" id="PF00378">
    <property type="entry name" value="ECH_1"/>
    <property type="match status" value="1"/>
</dbReference>
<dbReference type="Gene3D" id="3.90.226.10">
    <property type="entry name" value="2-enoyl-CoA Hydratase, Chain A, domain 1"/>
    <property type="match status" value="1"/>
</dbReference>
<dbReference type="SUPFAM" id="SSF52096">
    <property type="entry name" value="ClpP/crotonase"/>
    <property type="match status" value="1"/>
</dbReference>
<organism evidence="3 4">
    <name type="scientific">OM182 bacterium MED-G24</name>
    <dbReference type="NCBI Taxonomy" id="1986255"/>
    <lineage>
        <taxon>Bacteria</taxon>
        <taxon>Pseudomonadati</taxon>
        <taxon>Pseudomonadota</taxon>
        <taxon>Gammaproteobacteria</taxon>
        <taxon>OMG group</taxon>
        <taxon>OM182 clade</taxon>
    </lineage>
</organism>
<dbReference type="EMBL" id="NTKD01000058">
    <property type="protein sequence ID" value="PDH36840.1"/>
    <property type="molecule type" value="Genomic_DNA"/>
</dbReference>
<keyword evidence="2" id="KW-0456">Lyase</keyword>
<accession>A0A2A5WK02</accession>
<evidence type="ECO:0000313" key="3">
    <source>
        <dbReference type="EMBL" id="PDH36840.1"/>
    </source>
</evidence>
<dbReference type="GO" id="GO:0016829">
    <property type="term" value="F:lyase activity"/>
    <property type="evidence" value="ECO:0007669"/>
    <property type="project" value="UniProtKB-KW"/>
</dbReference>
<comment type="caution">
    <text evidence="3">The sequence shown here is derived from an EMBL/GenBank/DDBJ whole genome shotgun (WGS) entry which is preliminary data.</text>
</comment>